<dbReference type="GO" id="GO:0004565">
    <property type="term" value="F:beta-galactosidase activity"/>
    <property type="evidence" value="ECO:0007669"/>
    <property type="project" value="UniProtKB-EC"/>
</dbReference>
<dbReference type="InterPro" id="IPR031330">
    <property type="entry name" value="Gly_Hdrlase_35_cat"/>
</dbReference>
<dbReference type="Gene3D" id="3.20.20.80">
    <property type="entry name" value="Glycosidases"/>
    <property type="match status" value="1"/>
</dbReference>
<dbReference type="InterPro" id="IPR008979">
    <property type="entry name" value="Galactose-bd-like_sf"/>
</dbReference>
<dbReference type="SUPFAM" id="SSF49785">
    <property type="entry name" value="Galactose-binding domain-like"/>
    <property type="match status" value="2"/>
</dbReference>
<evidence type="ECO:0000256" key="3">
    <source>
        <dbReference type="ARBA" id="ARBA00009809"/>
    </source>
</evidence>
<comment type="catalytic activity">
    <reaction evidence="1 11">
        <text>Hydrolysis of terminal non-reducing beta-D-galactose residues in beta-D-galactosides.</text>
        <dbReference type="EC" id="3.2.1.23"/>
    </reaction>
</comment>
<evidence type="ECO:0000259" key="14">
    <source>
        <dbReference type="PROSITE" id="PS50228"/>
    </source>
</evidence>
<evidence type="ECO:0000256" key="10">
    <source>
        <dbReference type="ARBA" id="ARBA00023295"/>
    </source>
</evidence>
<evidence type="ECO:0000313" key="15">
    <source>
        <dbReference type="EMBL" id="KAK8928291.1"/>
    </source>
</evidence>
<evidence type="ECO:0000256" key="12">
    <source>
        <dbReference type="RuleBase" id="RU003679"/>
    </source>
</evidence>
<dbReference type="EMBL" id="JBBWWQ010000015">
    <property type="protein sequence ID" value="KAK8928291.1"/>
    <property type="molecule type" value="Genomic_DNA"/>
</dbReference>
<dbReference type="InterPro" id="IPR043159">
    <property type="entry name" value="Lectin_gal-bd_sf"/>
</dbReference>
<comment type="subcellular location">
    <subcellularLocation>
        <location evidence="2">Secreted</location>
        <location evidence="2">Extracellular space</location>
        <location evidence="2">Apoplast</location>
    </subcellularLocation>
</comment>
<dbReference type="PRINTS" id="PR00742">
    <property type="entry name" value="GLHYDRLASE35"/>
</dbReference>
<keyword evidence="5" id="KW-0052">Apoplast</keyword>
<evidence type="ECO:0000256" key="2">
    <source>
        <dbReference type="ARBA" id="ARBA00004271"/>
    </source>
</evidence>
<dbReference type="InterPro" id="IPR000922">
    <property type="entry name" value="Lectin_gal-bd_dom"/>
</dbReference>
<keyword evidence="16" id="KW-1185">Reference proteome</keyword>
<evidence type="ECO:0000313" key="16">
    <source>
        <dbReference type="Proteomes" id="UP001418222"/>
    </source>
</evidence>
<dbReference type="InterPro" id="IPR019801">
    <property type="entry name" value="Glyco_hydro_35_CS"/>
</dbReference>
<dbReference type="InterPro" id="IPR017853">
    <property type="entry name" value="GH"/>
</dbReference>
<evidence type="ECO:0000256" key="1">
    <source>
        <dbReference type="ARBA" id="ARBA00001412"/>
    </source>
</evidence>
<evidence type="ECO:0000256" key="6">
    <source>
        <dbReference type="ARBA" id="ARBA00022525"/>
    </source>
</evidence>
<dbReference type="Gene3D" id="2.60.120.740">
    <property type="match status" value="1"/>
</dbReference>
<gene>
    <name evidence="15" type="primary">BGAL16</name>
    <name evidence="15" type="ORF">KSP39_PZI017411</name>
</gene>
<dbReference type="Proteomes" id="UP001418222">
    <property type="component" value="Unassembled WGS sequence"/>
</dbReference>
<dbReference type="FunFam" id="2.60.120.740:FF:000002">
    <property type="entry name" value="Beta-galactosidase"/>
    <property type="match status" value="1"/>
</dbReference>
<dbReference type="EC" id="3.2.1.23" evidence="4 11"/>
<evidence type="ECO:0000256" key="11">
    <source>
        <dbReference type="RuleBase" id="RU000675"/>
    </source>
</evidence>
<dbReference type="SUPFAM" id="SSF51445">
    <property type="entry name" value="(Trans)glycosidases"/>
    <property type="match status" value="1"/>
</dbReference>
<keyword evidence="8 11" id="KW-0378">Hydrolase</keyword>
<evidence type="ECO:0000256" key="4">
    <source>
        <dbReference type="ARBA" id="ARBA00012756"/>
    </source>
</evidence>
<sequence length="824" mass="90864">MAAAAAIMAAAAAIFAAAMAVEGGQVSYDGRALLINGTRRILFSGSIHYPRSTPDMWPSLISKAKSGGLDVIQTYVFWNMHEPIQGQYNFAGRYDLVRFVKEIRDQGLFASLRIGPFIEAEWNYGGFPFWLHDIPGIVYRTDNEPFKMHMEAFVSYIVKLMKGENLYASQGGPIILSQIENEYQTYEQAFHEKGKSYVKWAANMAVGLQTGVPWMMCKQEDAPDPVINTCNGMNCGETFKGPNSPNKPSLWTENWTSFYHVYGDEPYIRPAEDIAFAVAMFIAKKSGSFVNYYMYHGGTNFGRTSSSYVITAYYDQAPLDEYGLIWQPKWAHLRELHAAVKVNSEALLMGSYSNFSVGRAQEAHVFLKDSGKCVAFLVNNDSANEATVQFWNATFELPRKSISILSECQNVVFNTAKVAAQYGTRSAEVVENFNQASRWKVTHEKIPSTNSSAWVESKLLEQTGATKDSSDYLWYITSHITCRYTKTQDEENSILNVNSLAHVIHAFVNNEYVGTVHGSHGRRAASVLTRNISLNNGQNDISLLSVMVGLPDSGAYLERRVAGLRRVRILNSKSQFEDLGNNLWTYQVGLLGEKSNIFTEQGAKAADWSTLDSFPSQPLVWYMTRFDAPSGTGPLALNLMSMSKGEVWINGESIGRYWVSFKTPKGESSQSLYHVPRSFLKPLGNLLVLLEEMGGDPTKITLETISVASVCAKVSDSHPISYDSENKHPSVELRCPQDQTISSIEFASYGNPAGNCDARSIGACHSAASKSVVEKACLGRRGCSVSVSSGSFGGDPCPGTSKSLLVSASCKRQGLQKLGSISIN</sequence>
<evidence type="ECO:0000256" key="9">
    <source>
        <dbReference type="ARBA" id="ARBA00023180"/>
    </source>
</evidence>
<dbReference type="InterPro" id="IPR001944">
    <property type="entry name" value="Glycoside_Hdrlase_35"/>
</dbReference>
<dbReference type="GO" id="GO:0005975">
    <property type="term" value="P:carbohydrate metabolic process"/>
    <property type="evidence" value="ECO:0007669"/>
    <property type="project" value="InterPro"/>
</dbReference>
<dbReference type="Gene3D" id="2.60.120.260">
    <property type="entry name" value="Galactose-binding domain-like"/>
    <property type="match status" value="1"/>
</dbReference>
<dbReference type="Pfam" id="PF01301">
    <property type="entry name" value="Glyco_hydro_35"/>
    <property type="match status" value="1"/>
</dbReference>
<comment type="caution">
    <text evidence="15">The sequence shown here is derived from an EMBL/GenBank/DDBJ whole genome shotgun (WGS) entry which is preliminary data.</text>
</comment>
<dbReference type="Pfam" id="PF02140">
    <property type="entry name" value="SUEL_Lectin"/>
    <property type="match status" value="1"/>
</dbReference>
<dbReference type="PROSITE" id="PS50228">
    <property type="entry name" value="SUEL_LECTIN"/>
    <property type="match status" value="1"/>
</dbReference>
<dbReference type="FunFam" id="2.60.120.260:FF:000142">
    <property type="entry name" value="Beta-galactosidase"/>
    <property type="match status" value="1"/>
</dbReference>
<dbReference type="Pfam" id="PF17834">
    <property type="entry name" value="GHD"/>
    <property type="match status" value="1"/>
</dbReference>
<dbReference type="CDD" id="cd22842">
    <property type="entry name" value="Gal_Rha_Lectin_BGal"/>
    <property type="match status" value="1"/>
</dbReference>
<feature type="domain" description="SUEL-type lectin" evidence="14">
    <location>
        <begin position="725"/>
        <end position="811"/>
    </location>
</feature>
<name>A0AAP0B4K3_9ASPA</name>
<feature type="signal peptide" evidence="13">
    <location>
        <begin position="1"/>
        <end position="20"/>
    </location>
</feature>
<dbReference type="GO" id="GO:0048046">
    <property type="term" value="C:apoplast"/>
    <property type="evidence" value="ECO:0007669"/>
    <property type="project" value="UniProtKB-SubCell"/>
</dbReference>
<evidence type="ECO:0000256" key="5">
    <source>
        <dbReference type="ARBA" id="ARBA00022523"/>
    </source>
</evidence>
<dbReference type="GO" id="GO:0030246">
    <property type="term" value="F:carbohydrate binding"/>
    <property type="evidence" value="ECO:0007669"/>
    <property type="project" value="InterPro"/>
</dbReference>
<comment type="similarity">
    <text evidence="3 12">Belongs to the glycosyl hydrolase 35 family.</text>
</comment>
<feature type="chain" id="PRO_5042970494" description="Beta-galactosidase" evidence="13">
    <location>
        <begin position="21"/>
        <end position="824"/>
    </location>
</feature>
<dbReference type="PROSITE" id="PS01182">
    <property type="entry name" value="GLYCOSYL_HYDROL_F35"/>
    <property type="match status" value="1"/>
</dbReference>
<keyword evidence="7 13" id="KW-0732">Signal</keyword>
<keyword evidence="6" id="KW-0964">Secreted</keyword>
<evidence type="ECO:0000256" key="13">
    <source>
        <dbReference type="SAM" id="SignalP"/>
    </source>
</evidence>
<dbReference type="Pfam" id="PF21467">
    <property type="entry name" value="BetaGal_gal-bd"/>
    <property type="match status" value="1"/>
</dbReference>
<proteinExistence type="inferred from homology"/>
<accession>A0AAP0B4K3</accession>
<dbReference type="FunFam" id="2.60.120.260:FF:000050">
    <property type="entry name" value="Beta-galactosidase"/>
    <property type="match status" value="1"/>
</dbReference>
<dbReference type="InterPro" id="IPR041392">
    <property type="entry name" value="GHD"/>
</dbReference>
<evidence type="ECO:0000256" key="7">
    <source>
        <dbReference type="ARBA" id="ARBA00022729"/>
    </source>
</evidence>
<keyword evidence="10 11" id="KW-0326">Glycosidase</keyword>
<dbReference type="AlphaFoldDB" id="A0AAP0B4K3"/>
<organism evidence="15 16">
    <name type="scientific">Platanthera zijinensis</name>
    <dbReference type="NCBI Taxonomy" id="2320716"/>
    <lineage>
        <taxon>Eukaryota</taxon>
        <taxon>Viridiplantae</taxon>
        <taxon>Streptophyta</taxon>
        <taxon>Embryophyta</taxon>
        <taxon>Tracheophyta</taxon>
        <taxon>Spermatophyta</taxon>
        <taxon>Magnoliopsida</taxon>
        <taxon>Liliopsida</taxon>
        <taxon>Asparagales</taxon>
        <taxon>Orchidaceae</taxon>
        <taxon>Orchidoideae</taxon>
        <taxon>Orchideae</taxon>
        <taxon>Orchidinae</taxon>
        <taxon>Platanthera</taxon>
    </lineage>
</organism>
<dbReference type="PANTHER" id="PTHR23421">
    <property type="entry name" value="BETA-GALACTOSIDASE RELATED"/>
    <property type="match status" value="1"/>
</dbReference>
<reference evidence="15 16" key="1">
    <citation type="journal article" date="2022" name="Nat. Plants">
        <title>Genomes of leafy and leafless Platanthera orchids illuminate the evolution of mycoheterotrophy.</title>
        <authorList>
            <person name="Li M.H."/>
            <person name="Liu K.W."/>
            <person name="Li Z."/>
            <person name="Lu H.C."/>
            <person name="Ye Q.L."/>
            <person name="Zhang D."/>
            <person name="Wang J.Y."/>
            <person name="Li Y.F."/>
            <person name="Zhong Z.M."/>
            <person name="Liu X."/>
            <person name="Yu X."/>
            <person name="Liu D.K."/>
            <person name="Tu X.D."/>
            <person name="Liu B."/>
            <person name="Hao Y."/>
            <person name="Liao X.Y."/>
            <person name="Jiang Y.T."/>
            <person name="Sun W.H."/>
            <person name="Chen J."/>
            <person name="Chen Y.Q."/>
            <person name="Ai Y."/>
            <person name="Zhai J.W."/>
            <person name="Wu S.S."/>
            <person name="Zhou Z."/>
            <person name="Hsiao Y.Y."/>
            <person name="Wu W.L."/>
            <person name="Chen Y.Y."/>
            <person name="Lin Y.F."/>
            <person name="Hsu J.L."/>
            <person name="Li C.Y."/>
            <person name="Wang Z.W."/>
            <person name="Zhao X."/>
            <person name="Zhong W.Y."/>
            <person name="Ma X.K."/>
            <person name="Ma L."/>
            <person name="Huang J."/>
            <person name="Chen G.Z."/>
            <person name="Huang M.Z."/>
            <person name="Huang L."/>
            <person name="Peng D.H."/>
            <person name="Luo Y.B."/>
            <person name="Zou S.Q."/>
            <person name="Chen S.P."/>
            <person name="Lan S."/>
            <person name="Tsai W.C."/>
            <person name="Van de Peer Y."/>
            <person name="Liu Z.J."/>
        </authorList>
    </citation>
    <scope>NUCLEOTIDE SEQUENCE [LARGE SCALE GENOMIC DNA]</scope>
    <source>
        <strain evidence="15">Lor287</strain>
    </source>
</reference>
<dbReference type="FunFam" id="3.20.20.80:FF:000098">
    <property type="entry name" value="Beta-galactosidase"/>
    <property type="match status" value="1"/>
</dbReference>
<dbReference type="InterPro" id="IPR048913">
    <property type="entry name" value="BetaGal_gal-bd"/>
</dbReference>
<evidence type="ECO:0000256" key="8">
    <source>
        <dbReference type="ARBA" id="ARBA00022801"/>
    </source>
</evidence>
<protein>
    <recommendedName>
        <fullName evidence="4 11">Beta-galactosidase</fullName>
        <ecNumber evidence="4 11">3.2.1.23</ecNumber>
    </recommendedName>
</protein>
<keyword evidence="9" id="KW-0325">Glycoprotein</keyword>